<dbReference type="Proteomes" id="UP000825367">
    <property type="component" value="Chromosome"/>
</dbReference>
<proteinExistence type="predicted"/>
<dbReference type="RefSeq" id="WP_125477420.1">
    <property type="nucleotide sequence ID" value="NZ_CP080333.1"/>
</dbReference>
<dbReference type="EMBL" id="CP080333">
    <property type="protein sequence ID" value="QYL18684.1"/>
    <property type="molecule type" value="Genomic_DNA"/>
</dbReference>
<protein>
    <submittedName>
        <fullName evidence="1">Uncharacterized protein</fullName>
    </submittedName>
</protein>
<name>A0ABX8VLN0_9MYCO</name>
<evidence type="ECO:0000313" key="1">
    <source>
        <dbReference type="EMBL" id="QYL18684.1"/>
    </source>
</evidence>
<gene>
    <name evidence="1" type="ORF">K0O64_09415</name>
</gene>
<sequence length="136" mass="15472">MAAPECMVEGCGASALTIDDLTPDREWASLPGEVIVCNHHRDELAKPETEWVLIRDDRKVYVGDQLRKLDEYILLEAPRELIGTGSNREFSDEARDDGWYLPLKVRKRGDQREQTLTIVIPADELLRELAALIQDI</sequence>
<evidence type="ECO:0000313" key="2">
    <source>
        <dbReference type="Proteomes" id="UP000825367"/>
    </source>
</evidence>
<reference evidence="1 2" key="1">
    <citation type="submission" date="2021-07" db="EMBL/GenBank/DDBJ databases">
        <title>Whole genome sequencing of non-tuberculosis mycobacteria type-strains.</title>
        <authorList>
            <person name="Igarashi Y."/>
            <person name="Osugi A."/>
            <person name="Mitarai S."/>
        </authorList>
    </citation>
    <scope>NUCLEOTIDE SEQUENCE [LARGE SCALE GENOMIC DNA]</scope>
    <source>
        <strain evidence="1 2">JCM 16370</strain>
    </source>
</reference>
<keyword evidence="2" id="KW-1185">Reference proteome</keyword>
<organism evidence="1 2">
    <name type="scientific">Mycolicibacterium pallens</name>
    <dbReference type="NCBI Taxonomy" id="370524"/>
    <lineage>
        <taxon>Bacteria</taxon>
        <taxon>Bacillati</taxon>
        <taxon>Actinomycetota</taxon>
        <taxon>Actinomycetes</taxon>
        <taxon>Mycobacteriales</taxon>
        <taxon>Mycobacteriaceae</taxon>
        <taxon>Mycolicibacterium</taxon>
    </lineage>
</organism>
<accession>A0ABX8VLN0</accession>